<evidence type="ECO:0000313" key="5">
    <source>
        <dbReference type="EMBL" id="RFA14105.1"/>
    </source>
</evidence>
<dbReference type="Gene3D" id="3.40.50.300">
    <property type="entry name" value="P-loop containing nucleotide triphosphate hydrolases"/>
    <property type="match status" value="1"/>
</dbReference>
<dbReference type="PANTHER" id="PTHR43790:SF8">
    <property type="entry name" value="SUGAR ABC TRANSPORTER ATP-BINDING PROTEIN"/>
    <property type="match status" value="1"/>
</dbReference>
<evidence type="ECO:0000313" key="6">
    <source>
        <dbReference type="Proteomes" id="UP000256541"/>
    </source>
</evidence>
<evidence type="ECO:0000259" key="4">
    <source>
        <dbReference type="PROSITE" id="PS50893"/>
    </source>
</evidence>
<dbReference type="GO" id="GO:0005524">
    <property type="term" value="F:ATP binding"/>
    <property type="evidence" value="ECO:0007669"/>
    <property type="project" value="UniProtKB-KW"/>
</dbReference>
<evidence type="ECO:0000256" key="3">
    <source>
        <dbReference type="SAM" id="MobiDB-lite"/>
    </source>
</evidence>
<dbReference type="RefSeq" id="WP_116411761.1">
    <property type="nucleotide sequence ID" value="NZ_NBXB01000029.1"/>
</dbReference>
<keyword evidence="2 5" id="KW-0067">ATP-binding</keyword>
<dbReference type="InterPro" id="IPR027417">
    <property type="entry name" value="P-loop_NTPase"/>
</dbReference>
<gene>
    <name evidence="5" type="ORF">B7R22_10865</name>
</gene>
<dbReference type="SUPFAM" id="SSF52540">
    <property type="entry name" value="P-loop containing nucleoside triphosphate hydrolases"/>
    <property type="match status" value="1"/>
</dbReference>
<dbReference type="InterPro" id="IPR003593">
    <property type="entry name" value="AAA+_ATPase"/>
</dbReference>
<dbReference type="SMART" id="SM00382">
    <property type="entry name" value="AAA"/>
    <property type="match status" value="1"/>
</dbReference>
<reference evidence="5 6" key="1">
    <citation type="submission" date="2017-04" db="EMBL/GenBank/DDBJ databases">
        <title>Comparative genome analysis of Subtercola boreus.</title>
        <authorList>
            <person name="Cho Y.-J."/>
            <person name="Cho A."/>
            <person name="Kim O.-S."/>
            <person name="Lee J.-I."/>
        </authorList>
    </citation>
    <scope>NUCLEOTIDE SEQUENCE [LARGE SCALE GENOMIC DNA]</scope>
    <source>
        <strain evidence="5 6">P27479</strain>
    </source>
</reference>
<proteinExistence type="predicted"/>
<dbReference type="GO" id="GO:0016887">
    <property type="term" value="F:ATP hydrolysis activity"/>
    <property type="evidence" value="ECO:0007669"/>
    <property type="project" value="InterPro"/>
</dbReference>
<evidence type="ECO:0000256" key="1">
    <source>
        <dbReference type="ARBA" id="ARBA00022741"/>
    </source>
</evidence>
<sequence>MTTESAVAPTAGSVREPVLSLKGVSKGFGAVRALTDINLDIHAGEVVAIVGDNGAGKSTLVKILAGVHPQDSGTITFDGQVVSIPTPTASRALGIATVFQDLALCDNLDVVSNLFLGREITHGTLDEEEMEQRAWSLLRQLSAKIPSVRIAVASLSGGQRQTVAIARSLIGEPSVVILDEPTAALGVAQTAEVLNLIERLRERGLGVLIISHNMADVQAVADRVVVLRLGRNNGDFHVADVSYEEIISAITGATDNVVTRRASAHAVAAAADAHDAAAPPVGRATPDAVGPTLGTATVDEPLPDNATGADTPDDGSKEIR</sequence>
<dbReference type="InterPro" id="IPR050107">
    <property type="entry name" value="ABC_carbohydrate_import_ATPase"/>
</dbReference>
<protein>
    <submittedName>
        <fullName evidence="5">ABC transporter ATP-binding protein</fullName>
    </submittedName>
</protein>
<keyword evidence="1" id="KW-0547">Nucleotide-binding</keyword>
<dbReference type="Pfam" id="PF00005">
    <property type="entry name" value="ABC_tran"/>
    <property type="match status" value="1"/>
</dbReference>
<evidence type="ECO:0000256" key="2">
    <source>
        <dbReference type="ARBA" id="ARBA00022840"/>
    </source>
</evidence>
<dbReference type="AlphaFoldDB" id="A0A3E0VWX8"/>
<dbReference type="PROSITE" id="PS50893">
    <property type="entry name" value="ABC_TRANSPORTER_2"/>
    <property type="match status" value="1"/>
</dbReference>
<feature type="region of interest" description="Disordered" evidence="3">
    <location>
        <begin position="274"/>
        <end position="320"/>
    </location>
</feature>
<comment type="caution">
    <text evidence="5">The sequence shown here is derived from an EMBL/GenBank/DDBJ whole genome shotgun (WGS) entry which is preliminary data.</text>
</comment>
<dbReference type="Proteomes" id="UP000256541">
    <property type="component" value="Unassembled WGS sequence"/>
</dbReference>
<dbReference type="InterPro" id="IPR003439">
    <property type="entry name" value="ABC_transporter-like_ATP-bd"/>
</dbReference>
<organism evidence="5 6">
    <name type="scientific">Subtercola boreus</name>
    <dbReference type="NCBI Taxonomy" id="120213"/>
    <lineage>
        <taxon>Bacteria</taxon>
        <taxon>Bacillati</taxon>
        <taxon>Actinomycetota</taxon>
        <taxon>Actinomycetes</taxon>
        <taxon>Micrococcales</taxon>
        <taxon>Microbacteriaceae</taxon>
        <taxon>Subtercola</taxon>
    </lineage>
</organism>
<dbReference type="OrthoDB" id="7875923at2"/>
<dbReference type="CDD" id="cd03216">
    <property type="entry name" value="ABC_Carb_Monos_I"/>
    <property type="match status" value="1"/>
</dbReference>
<dbReference type="PANTHER" id="PTHR43790">
    <property type="entry name" value="CARBOHYDRATE TRANSPORT ATP-BINDING PROTEIN MG119-RELATED"/>
    <property type="match status" value="1"/>
</dbReference>
<accession>A0A3E0VWX8</accession>
<feature type="domain" description="ABC transporter" evidence="4">
    <location>
        <begin position="19"/>
        <end position="254"/>
    </location>
</feature>
<name>A0A3E0VWX8_9MICO</name>
<dbReference type="EMBL" id="NBXB01000029">
    <property type="protein sequence ID" value="RFA14105.1"/>
    <property type="molecule type" value="Genomic_DNA"/>
</dbReference>